<evidence type="ECO:0000313" key="2">
    <source>
        <dbReference type="Proteomes" id="UP000308600"/>
    </source>
</evidence>
<organism evidence="1 2">
    <name type="scientific">Pluteus cervinus</name>
    <dbReference type="NCBI Taxonomy" id="181527"/>
    <lineage>
        <taxon>Eukaryota</taxon>
        <taxon>Fungi</taxon>
        <taxon>Dikarya</taxon>
        <taxon>Basidiomycota</taxon>
        <taxon>Agaricomycotina</taxon>
        <taxon>Agaricomycetes</taxon>
        <taxon>Agaricomycetidae</taxon>
        <taxon>Agaricales</taxon>
        <taxon>Pluteineae</taxon>
        <taxon>Pluteaceae</taxon>
        <taxon>Pluteus</taxon>
    </lineage>
</organism>
<evidence type="ECO:0000313" key="1">
    <source>
        <dbReference type="EMBL" id="TFK69679.1"/>
    </source>
</evidence>
<keyword evidence="2" id="KW-1185">Reference proteome</keyword>
<sequence>MPSLGKFSAWIEVDGQHLPEYLSEVSDDLSTITCWVPSEAGKEFAVRWRDSNLDYTQCGRVYVDGQYCSGMVSVYPKRQGVVVSRVDGMSTGPFTTRALIFSNIDLTDDDQFLQSSSHVENIGEIKLVITECIITGNGTFIDQSKSFPEKVKVHERSKKGMGHRMGLGKEKRHASSKSTISKDVRVVATFVFRYRPLGKLFPFLSTANGIAPVDKSKKRKASTPPEQPSKDEADKATRAAEIEALEARLRDLKGHQTKRVKTEVKTEPLSSLRPPKNLGVIDLTDLD</sequence>
<dbReference type="EMBL" id="ML208326">
    <property type="protein sequence ID" value="TFK69679.1"/>
    <property type="molecule type" value="Genomic_DNA"/>
</dbReference>
<accession>A0ACD3AWN2</accession>
<proteinExistence type="predicted"/>
<name>A0ACD3AWN2_9AGAR</name>
<dbReference type="Proteomes" id="UP000308600">
    <property type="component" value="Unassembled WGS sequence"/>
</dbReference>
<gene>
    <name evidence="1" type="ORF">BDN72DRAFT_857492</name>
</gene>
<protein>
    <submittedName>
        <fullName evidence="1">Uncharacterized protein</fullName>
    </submittedName>
</protein>
<reference evidence="1 2" key="1">
    <citation type="journal article" date="2019" name="Nat. Ecol. Evol.">
        <title>Megaphylogeny resolves global patterns of mushroom evolution.</title>
        <authorList>
            <person name="Varga T."/>
            <person name="Krizsan K."/>
            <person name="Foldi C."/>
            <person name="Dima B."/>
            <person name="Sanchez-Garcia M."/>
            <person name="Sanchez-Ramirez S."/>
            <person name="Szollosi G.J."/>
            <person name="Szarkandi J.G."/>
            <person name="Papp V."/>
            <person name="Albert L."/>
            <person name="Andreopoulos W."/>
            <person name="Angelini C."/>
            <person name="Antonin V."/>
            <person name="Barry K.W."/>
            <person name="Bougher N.L."/>
            <person name="Buchanan P."/>
            <person name="Buyck B."/>
            <person name="Bense V."/>
            <person name="Catcheside P."/>
            <person name="Chovatia M."/>
            <person name="Cooper J."/>
            <person name="Damon W."/>
            <person name="Desjardin D."/>
            <person name="Finy P."/>
            <person name="Geml J."/>
            <person name="Haridas S."/>
            <person name="Hughes K."/>
            <person name="Justo A."/>
            <person name="Karasinski D."/>
            <person name="Kautmanova I."/>
            <person name="Kiss B."/>
            <person name="Kocsube S."/>
            <person name="Kotiranta H."/>
            <person name="LaButti K.M."/>
            <person name="Lechner B.E."/>
            <person name="Liimatainen K."/>
            <person name="Lipzen A."/>
            <person name="Lukacs Z."/>
            <person name="Mihaltcheva S."/>
            <person name="Morgado L.N."/>
            <person name="Niskanen T."/>
            <person name="Noordeloos M.E."/>
            <person name="Ohm R.A."/>
            <person name="Ortiz-Santana B."/>
            <person name="Ovrebo C."/>
            <person name="Racz N."/>
            <person name="Riley R."/>
            <person name="Savchenko A."/>
            <person name="Shiryaev A."/>
            <person name="Soop K."/>
            <person name="Spirin V."/>
            <person name="Szebenyi C."/>
            <person name="Tomsovsky M."/>
            <person name="Tulloss R.E."/>
            <person name="Uehling J."/>
            <person name="Grigoriev I.V."/>
            <person name="Vagvolgyi C."/>
            <person name="Papp T."/>
            <person name="Martin F.M."/>
            <person name="Miettinen O."/>
            <person name="Hibbett D.S."/>
            <person name="Nagy L.G."/>
        </authorList>
    </citation>
    <scope>NUCLEOTIDE SEQUENCE [LARGE SCALE GENOMIC DNA]</scope>
    <source>
        <strain evidence="1 2">NL-1719</strain>
    </source>
</reference>